<keyword evidence="2" id="KW-1185">Reference proteome</keyword>
<organism evidence="1 2">
    <name type="scientific">Helianthus annuus</name>
    <name type="common">Common sunflower</name>
    <dbReference type="NCBI Taxonomy" id="4232"/>
    <lineage>
        <taxon>Eukaryota</taxon>
        <taxon>Viridiplantae</taxon>
        <taxon>Streptophyta</taxon>
        <taxon>Embryophyta</taxon>
        <taxon>Tracheophyta</taxon>
        <taxon>Spermatophyta</taxon>
        <taxon>Magnoliopsida</taxon>
        <taxon>eudicotyledons</taxon>
        <taxon>Gunneridae</taxon>
        <taxon>Pentapetalae</taxon>
        <taxon>asterids</taxon>
        <taxon>campanulids</taxon>
        <taxon>Asterales</taxon>
        <taxon>Asteraceae</taxon>
        <taxon>Asteroideae</taxon>
        <taxon>Heliantheae alliance</taxon>
        <taxon>Heliantheae</taxon>
        <taxon>Helianthus</taxon>
    </lineage>
</organism>
<comment type="caution">
    <text evidence="1">The sequence shown here is derived from an EMBL/GenBank/DDBJ whole genome shotgun (WGS) entry which is preliminary data.</text>
</comment>
<reference evidence="1" key="2">
    <citation type="submission" date="2020-06" db="EMBL/GenBank/DDBJ databases">
        <title>Helianthus annuus Genome sequencing and assembly Release 2.</title>
        <authorList>
            <person name="Gouzy J."/>
            <person name="Langlade N."/>
            <person name="Munos S."/>
        </authorList>
    </citation>
    <scope>NUCLEOTIDE SEQUENCE</scope>
    <source>
        <tissue evidence="1">Leaves</tissue>
    </source>
</reference>
<sequence length="50" mass="5675">MALTICTPWQAICTFRGYLNTLRRGLYAAYVRGSYTTRESNLVPCQISLT</sequence>
<dbReference type="EMBL" id="MNCJ02000319">
    <property type="protein sequence ID" value="KAF5810682.1"/>
    <property type="molecule type" value="Genomic_DNA"/>
</dbReference>
<evidence type="ECO:0000313" key="2">
    <source>
        <dbReference type="Proteomes" id="UP000215914"/>
    </source>
</evidence>
<dbReference type="Gramene" id="mRNA:HanXRQr2_Chr04g0172461">
    <property type="protein sequence ID" value="mRNA:HanXRQr2_Chr04g0172461"/>
    <property type="gene ID" value="HanXRQr2_Chr04g0172461"/>
</dbReference>
<evidence type="ECO:0000313" key="1">
    <source>
        <dbReference type="EMBL" id="KAF5810682.1"/>
    </source>
</evidence>
<proteinExistence type="predicted"/>
<reference evidence="1" key="1">
    <citation type="journal article" date="2017" name="Nature">
        <title>The sunflower genome provides insights into oil metabolism, flowering and Asterid evolution.</title>
        <authorList>
            <person name="Badouin H."/>
            <person name="Gouzy J."/>
            <person name="Grassa C.J."/>
            <person name="Murat F."/>
            <person name="Staton S.E."/>
            <person name="Cottret L."/>
            <person name="Lelandais-Briere C."/>
            <person name="Owens G.L."/>
            <person name="Carrere S."/>
            <person name="Mayjonade B."/>
            <person name="Legrand L."/>
            <person name="Gill N."/>
            <person name="Kane N.C."/>
            <person name="Bowers J.E."/>
            <person name="Hubner S."/>
            <person name="Bellec A."/>
            <person name="Berard A."/>
            <person name="Berges H."/>
            <person name="Blanchet N."/>
            <person name="Boniface M.C."/>
            <person name="Brunel D."/>
            <person name="Catrice O."/>
            <person name="Chaidir N."/>
            <person name="Claudel C."/>
            <person name="Donnadieu C."/>
            <person name="Faraut T."/>
            <person name="Fievet G."/>
            <person name="Helmstetter N."/>
            <person name="King M."/>
            <person name="Knapp S.J."/>
            <person name="Lai Z."/>
            <person name="Le Paslier M.C."/>
            <person name="Lippi Y."/>
            <person name="Lorenzon L."/>
            <person name="Mandel J.R."/>
            <person name="Marage G."/>
            <person name="Marchand G."/>
            <person name="Marquand E."/>
            <person name="Bret-Mestries E."/>
            <person name="Morien E."/>
            <person name="Nambeesan S."/>
            <person name="Nguyen T."/>
            <person name="Pegot-Espagnet P."/>
            <person name="Pouilly N."/>
            <person name="Raftis F."/>
            <person name="Sallet E."/>
            <person name="Schiex T."/>
            <person name="Thomas J."/>
            <person name="Vandecasteele C."/>
            <person name="Vares D."/>
            <person name="Vear F."/>
            <person name="Vautrin S."/>
            <person name="Crespi M."/>
            <person name="Mangin B."/>
            <person name="Burke J.M."/>
            <person name="Salse J."/>
            <person name="Munos S."/>
            <person name="Vincourt P."/>
            <person name="Rieseberg L.H."/>
            <person name="Langlade N.B."/>
        </authorList>
    </citation>
    <scope>NUCLEOTIDE SEQUENCE</scope>
    <source>
        <tissue evidence="1">Leaves</tissue>
    </source>
</reference>
<gene>
    <name evidence="1" type="ORF">HanXRQr2_Chr04g0172461</name>
</gene>
<protein>
    <submittedName>
        <fullName evidence="1">Uncharacterized protein</fullName>
    </submittedName>
</protein>
<dbReference type="AlphaFoldDB" id="A0A9K3NRQ5"/>
<dbReference type="Proteomes" id="UP000215914">
    <property type="component" value="Unassembled WGS sequence"/>
</dbReference>
<name>A0A9K3NRQ5_HELAN</name>
<accession>A0A9K3NRQ5</accession>